<dbReference type="InterPro" id="IPR051678">
    <property type="entry name" value="AGP_Transferase"/>
</dbReference>
<accession>A0A9P4M184</accession>
<dbReference type="Gene3D" id="3.90.1200.10">
    <property type="match status" value="1"/>
</dbReference>
<dbReference type="Pfam" id="PF01636">
    <property type="entry name" value="APH"/>
    <property type="match status" value="1"/>
</dbReference>
<evidence type="ECO:0000259" key="2">
    <source>
        <dbReference type="Pfam" id="PF01636"/>
    </source>
</evidence>
<protein>
    <recommendedName>
        <fullName evidence="2">Aminoglycoside phosphotransferase domain-containing protein</fullName>
    </recommendedName>
</protein>
<dbReference type="Gene3D" id="3.30.200.20">
    <property type="entry name" value="Phosphorylase Kinase, domain 1"/>
    <property type="match status" value="1"/>
</dbReference>
<gene>
    <name evidence="3" type="ORF">K490DRAFT_53898</name>
</gene>
<reference evidence="3" key="1">
    <citation type="journal article" date="2020" name="Stud. Mycol.">
        <title>101 Dothideomycetes genomes: a test case for predicting lifestyles and emergence of pathogens.</title>
        <authorList>
            <person name="Haridas S."/>
            <person name="Albert R."/>
            <person name="Binder M."/>
            <person name="Bloem J."/>
            <person name="Labutti K."/>
            <person name="Salamov A."/>
            <person name="Andreopoulos B."/>
            <person name="Baker S."/>
            <person name="Barry K."/>
            <person name="Bills G."/>
            <person name="Bluhm B."/>
            <person name="Cannon C."/>
            <person name="Castanera R."/>
            <person name="Culley D."/>
            <person name="Daum C."/>
            <person name="Ezra D."/>
            <person name="Gonzalez J."/>
            <person name="Henrissat B."/>
            <person name="Kuo A."/>
            <person name="Liang C."/>
            <person name="Lipzen A."/>
            <person name="Lutzoni F."/>
            <person name="Magnuson J."/>
            <person name="Mondo S."/>
            <person name="Nolan M."/>
            <person name="Ohm R."/>
            <person name="Pangilinan J."/>
            <person name="Park H.-J."/>
            <person name="Ramirez L."/>
            <person name="Alfaro M."/>
            <person name="Sun H."/>
            <person name="Tritt A."/>
            <person name="Yoshinaga Y."/>
            <person name="Zwiers L.-H."/>
            <person name="Turgeon B."/>
            <person name="Goodwin S."/>
            <person name="Spatafora J."/>
            <person name="Crous P."/>
            <person name="Grigoriev I."/>
        </authorList>
    </citation>
    <scope>NUCLEOTIDE SEQUENCE</scope>
    <source>
        <strain evidence="3">CBS 121410</strain>
    </source>
</reference>
<name>A0A9P4M184_9PEZI</name>
<keyword evidence="4" id="KW-1185">Reference proteome</keyword>
<dbReference type="InterPro" id="IPR002575">
    <property type="entry name" value="Aminoglycoside_PTrfase"/>
</dbReference>
<dbReference type="PANTHER" id="PTHR21310">
    <property type="entry name" value="AMINOGLYCOSIDE PHOSPHOTRANSFERASE-RELATED-RELATED"/>
    <property type="match status" value="1"/>
</dbReference>
<dbReference type="InterPro" id="IPR011009">
    <property type="entry name" value="Kinase-like_dom_sf"/>
</dbReference>
<dbReference type="EMBL" id="ML978712">
    <property type="protein sequence ID" value="KAF2090972.1"/>
    <property type="molecule type" value="Genomic_DNA"/>
</dbReference>
<dbReference type="Proteomes" id="UP000799776">
    <property type="component" value="Unassembled WGS sequence"/>
</dbReference>
<feature type="compositionally biased region" description="Low complexity" evidence="1">
    <location>
        <begin position="190"/>
        <end position="202"/>
    </location>
</feature>
<feature type="domain" description="Aminoglycoside phosphotransferase" evidence="2">
    <location>
        <begin position="291"/>
        <end position="515"/>
    </location>
</feature>
<evidence type="ECO:0000313" key="4">
    <source>
        <dbReference type="Proteomes" id="UP000799776"/>
    </source>
</evidence>
<dbReference type="SUPFAM" id="SSF56112">
    <property type="entry name" value="Protein kinase-like (PK-like)"/>
    <property type="match status" value="1"/>
</dbReference>
<feature type="compositionally biased region" description="Polar residues" evidence="1">
    <location>
        <begin position="106"/>
        <end position="123"/>
    </location>
</feature>
<comment type="caution">
    <text evidence="3">The sequence shown here is derived from an EMBL/GenBank/DDBJ whole genome shotgun (WGS) entry which is preliminary data.</text>
</comment>
<sequence length="647" mass="72921">MDHDSGTAALPSKERIALESEKATGKLDTSAKEHKGSDKTNGMAEYTGGHRKKTVANWLKEAADKFRWEANGANAHNDTAENGKRRSNVNLAIDDKQAHDNDERPISNTTTERNPCTASTSMPQPIRQVRSRRATQELFARLKLVCSKTTDFVGQVRQAVLSCCGLGEDDKFAIGSKSASPASQGKELGQQPPQASSSSSTVSPEDYMARWLSKTFGSIASIPDNALLKLASTFTSTADTAGEPSSTGKVDRDDSGTNNFAFMVQINDENPKICIRVPACGREGLWTNRDAQALREYALIMKMIGENTKFPIPKVLGFDNTMDNFIGAPYIAMSFAEGRPVEQIWHEDGEEQESKRQRILKTLAEGAAELRSFKFTKMGAVKFHEDDKTPYIGTSYNANFGFTVRDAEFFEKQEELYLAEPHTSSRKHAEERLNVFKETNRKMHGWKTRKNGCFWEGLAIHAYMSAMLDIIEANLKKSSVTAEETFVLCHADYDWQNIFADDNGTITAVIDWDRLETVPQFRGWSRVPDFLQHDWEDNFTWPYLDLPRMSPEDYDRYRADYARYMKDACGEEESKFTAKSALYDCTWSYAGFERDQEELVRKVVHTILPRIPWSRGHLLGIGKMIDEGRDPIVELGLKARLDELFSV</sequence>
<feature type="compositionally biased region" description="Basic and acidic residues" evidence="1">
    <location>
        <begin position="12"/>
        <end position="38"/>
    </location>
</feature>
<dbReference type="AlphaFoldDB" id="A0A9P4M184"/>
<feature type="region of interest" description="Disordered" evidence="1">
    <location>
        <begin position="75"/>
        <end position="129"/>
    </location>
</feature>
<feature type="region of interest" description="Disordered" evidence="1">
    <location>
        <begin position="1"/>
        <end position="49"/>
    </location>
</feature>
<proteinExistence type="predicted"/>
<feature type="compositionally biased region" description="Basic and acidic residues" evidence="1">
    <location>
        <begin position="93"/>
        <end position="105"/>
    </location>
</feature>
<evidence type="ECO:0000313" key="3">
    <source>
        <dbReference type="EMBL" id="KAF2090972.1"/>
    </source>
</evidence>
<dbReference type="PANTHER" id="PTHR21310:SF51">
    <property type="entry name" value="AMINOGLYCOSIDE PHOSPHOTRANSFERASE DOMAIN-CONTAINING PROTEIN"/>
    <property type="match status" value="1"/>
</dbReference>
<feature type="region of interest" description="Disordered" evidence="1">
    <location>
        <begin position="175"/>
        <end position="202"/>
    </location>
</feature>
<dbReference type="OrthoDB" id="10003767at2759"/>
<organism evidence="3 4">
    <name type="scientific">Saccharata proteae CBS 121410</name>
    <dbReference type="NCBI Taxonomy" id="1314787"/>
    <lineage>
        <taxon>Eukaryota</taxon>
        <taxon>Fungi</taxon>
        <taxon>Dikarya</taxon>
        <taxon>Ascomycota</taxon>
        <taxon>Pezizomycotina</taxon>
        <taxon>Dothideomycetes</taxon>
        <taxon>Dothideomycetes incertae sedis</taxon>
        <taxon>Botryosphaeriales</taxon>
        <taxon>Saccharataceae</taxon>
        <taxon>Saccharata</taxon>
    </lineage>
</organism>
<evidence type="ECO:0000256" key="1">
    <source>
        <dbReference type="SAM" id="MobiDB-lite"/>
    </source>
</evidence>